<organism evidence="2 3">
    <name type="scientific">Aquimarina spongiae</name>
    <dbReference type="NCBI Taxonomy" id="570521"/>
    <lineage>
        <taxon>Bacteria</taxon>
        <taxon>Pseudomonadati</taxon>
        <taxon>Bacteroidota</taxon>
        <taxon>Flavobacteriia</taxon>
        <taxon>Flavobacteriales</taxon>
        <taxon>Flavobacteriaceae</taxon>
        <taxon>Aquimarina</taxon>
    </lineage>
</organism>
<sequence>MSLDLITKKMVSKPKQLFIIDGLGALLSAFLLGIVLVKFESVFGIPVFTLYILASLPILFALYDISAYCSQANKTPSLLKGIAILNLLYCFLSIGFAFYHLQIITTWGWIYFMGETLIVLTLSLLEYKVAQSLRQKVN</sequence>
<dbReference type="STRING" id="570521.SAMN04488508_107113"/>
<keyword evidence="1" id="KW-1133">Transmembrane helix</keyword>
<keyword evidence="3" id="KW-1185">Reference proteome</keyword>
<protein>
    <submittedName>
        <fullName evidence="2">Uncharacterized protein</fullName>
    </submittedName>
</protein>
<dbReference type="EMBL" id="FQYP01000007">
    <property type="protein sequence ID" value="SHJ29382.1"/>
    <property type="molecule type" value="Genomic_DNA"/>
</dbReference>
<reference evidence="3" key="1">
    <citation type="submission" date="2016-11" db="EMBL/GenBank/DDBJ databases">
        <authorList>
            <person name="Varghese N."/>
            <person name="Submissions S."/>
        </authorList>
    </citation>
    <scope>NUCLEOTIDE SEQUENCE [LARGE SCALE GENOMIC DNA]</scope>
    <source>
        <strain evidence="3">DSM 22623</strain>
    </source>
</reference>
<feature type="transmembrane region" description="Helical" evidence="1">
    <location>
        <begin position="17"/>
        <end position="37"/>
    </location>
</feature>
<evidence type="ECO:0000313" key="3">
    <source>
        <dbReference type="Proteomes" id="UP000184432"/>
    </source>
</evidence>
<evidence type="ECO:0000313" key="2">
    <source>
        <dbReference type="EMBL" id="SHJ29382.1"/>
    </source>
</evidence>
<evidence type="ECO:0000256" key="1">
    <source>
        <dbReference type="SAM" id="Phobius"/>
    </source>
</evidence>
<feature type="transmembrane region" description="Helical" evidence="1">
    <location>
        <begin position="107"/>
        <end position="125"/>
    </location>
</feature>
<gene>
    <name evidence="2" type="ORF">SAMN04488508_107113</name>
</gene>
<dbReference type="AlphaFoldDB" id="A0A1M6I4N6"/>
<feature type="transmembrane region" description="Helical" evidence="1">
    <location>
        <begin position="43"/>
        <end position="65"/>
    </location>
</feature>
<dbReference type="Proteomes" id="UP000184432">
    <property type="component" value="Unassembled WGS sequence"/>
</dbReference>
<accession>A0A1M6I4N6</accession>
<keyword evidence="1" id="KW-0472">Membrane</keyword>
<proteinExistence type="predicted"/>
<dbReference type="OrthoDB" id="680984at2"/>
<name>A0A1M6I4N6_9FLAO</name>
<feature type="transmembrane region" description="Helical" evidence="1">
    <location>
        <begin position="77"/>
        <end position="101"/>
    </location>
</feature>
<keyword evidence="1" id="KW-0812">Transmembrane</keyword>
<dbReference type="RefSeq" id="WP_073317973.1">
    <property type="nucleotide sequence ID" value="NZ_FQYP01000007.1"/>
</dbReference>